<gene>
    <name evidence="3" type="ORF">GCM10010961_15950</name>
</gene>
<keyword evidence="1" id="KW-0732">Signal</keyword>
<dbReference type="InterPro" id="IPR036465">
    <property type="entry name" value="vWFA_dom_sf"/>
</dbReference>
<evidence type="ECO:0000313" key="4">
    <source>
        <dbReference type="Proteomes" id="UP000611500"/>
    </source>
</evidence>
<dbReference type="InterPro" id="IPR002035">
    <property type="entry name" value="VWF_A"/>
</dbReference>
<name>A0A8J3H7L3_9RHOB</name>
<dbReference type="AlphaFoldDB" id="A0A8J3H7L3"/>
<reference evidence="3" key="2">
    <citation type="submission" date="2020-09" db="EMBL/GenBank/DDBJ databases">
        <authorList>
            <person name="Sun Q."/>
            <person name="Zhou Y."/>
        </authorList>
    </citation>
    <scope>NUCLEOTIDE SEQUENCE</scope>
    <source>
        <strain evidence="3">CGMCC 1.7081</strain>
    </source>
</reference>
<keyword evidence="4" id="KW-1185">Reference proteome</keyword>
<comment type="caution">
    <text evidence="3">The sequence shown here is derived from an EMBL/GenBank/DDBJ whole genome shotgun (WGS) entry which is preliminary data.</text>
</comment>
<organism evidence="3 4">
    <name type="scientific">Pseudodonghicola xiamenensis</name>
    <dbReference type="NCBI Taxonomy" id="337702"/>
    <lineage>
        <taxon>Bacteria</taxon>
        <taxon>Pseudomonadati</taxon>
        <taxon>Pseudomonadota</taxon>
        <taxon>Alphaproteobacteria</taxon>
        <taxon>Rhodobacterales</taxon>
        <taxon>Paracoccaceae</taxon>
        <taxon>Pseudodonghicola</taxon>
    </lineage>
</organism>
<evidence type="ECO:0000313" key="3">
    <source>
        <dbReference type="EMBL" id="GHG87480.1"/>
    </source>
</evidence>
<protein>
    <recommendedName>
        <fullName evidence="2">VWFA domain-containing protein</fullName>
    </recommendedName>
</protein>
<dbReference type="EMBL" id="BNAP01000004">
    <property type="protein sequence ID" value="GHG87480.1"/>
    <property type="molecule type" value="Genomic_DNA"/>
</dbReference>
<dbReference type="SUPFAM" id="SSF53300">
    <property type="entry name" value="vWA-like"/>
    <property type="match status" value="1"/>
</dbReference>
<dbReference type="RefSeq" id="WP_051312254.1">
    <property type="nucleotide sequence ID" value="NZ_BNAP01000004.1"/>
</dbReference>
<feature type="signal peptide" evidence="1">
    <location>
        <begin position="1"/>
        <end position="23"/>
    </location>
</feature>
<reference evidence="3" key="1">
    <citation type="journal article" date="2014" name="Int. J. Syst. Evol. Microbiol.">
        <title>Complete genome sequence of Corynebacterium casei LMG S-19264T (=DSM 44701T), isolated from a smear-ripened cheese.</title>
        <authorList>
            <consortium name="US DOE Joint Genome Institute (JGI-PGF)"/>
            <person name="Walter F."/>
            <person name="Albersmeier A."/>
            <person name="Kalinowski J."/>
            <person name="Ruckert C."/>
        </authorList>
    </citation>
    <scope>NUCLEOTIDE SEQUENCE</scope>
    <source>
        <strain evidence="3">CGMCC 1.7081</strain>
    </source>
</reference>
<dbReference type="Proteomes" id="UP000611500">
    <property type="component" value="Unassembled WGS sequence"/>
</dbReference>
<dbReference type="Gene3D" id="3.40.50.410">
    <property type="entry name" value="von Willebrand factor, type A domain"/>
    <property type="match status" value="1"/>
</dbReference>
<dbReference type="Pfam" id="PF13519">
    <property type="entry name" value="VWA_2"/>
    <property type="match status" value="1"/>
</dbReference>
<evidence type="ECO:0000259" key="2">
    <source>
        <dbReference type="PROSITE" id="PS50234"/>
    </source>
</evidence>
<feature type="domain" description="VWFA" evidence="2">
    <location>
        <begin position="28"/>
        <end position="207"/>
    </location>
</feature>
<proteinExistence type="predicted"/>
<dbReference type="PROSITE" id="PS50234">
    <property type="entry name" value="VWFA"/>
    <property type="match status" value="1"/>
</dbReference>
<sequence>MRRISAAALALGPALAFAPLAQADSPASTILVLDGSGSMWGQIDGTPKIVIAKEVVADLLASLPEDQPLGLAVYGHRRKGDCTDIETLVTPAPGTRTRIAEAVQGITPKGKTPMLDAVKQAAEALRYTEQKAVVILVSDGVETCDADPCTTAQALEQAGVDFTAHVVGFDVDDPNALAQMQCLAKETGGSFRTAGNAAELASALQQIASAEPPAPPAPPSPALPGRITFAAHETFGEVTRDPGVVWEIFAADGQQVMDATQIATGAAELPPGEYVVRALRLSDEAVEERRVNLRAGTVVPVEIPFTAPLPKASLIAPASGPAGGMVPVDWTGPDAGMDYIDTALPGAESGAYVTYDYTQKGSPLQLRLPAEPGDYVIRYILAEGMQVLAETPITVTERTFSVEGPAMAPVGSLQQITWTGGGFAEDFLTVAAPGGDGNAHVTYAYVRDGNPLPLRMPLKPGEYEIRYIVGQDSSIAARQVVTVTDIAASLTAAATAPVSGTLPVAFEGPAYDTDYIAFVTPGDGPLGYVTYAYTSAGSPVDVPVPDRPGTYELRYVSTVAGERVFATQSVTVE</sequence>
<accession>A0A8J3H7L3</accession>
<evidence type="ECO:0000256" key="1">
    <source>
        <dbReference type="SAM" id="SignalP"/>
    </source>
</evidence>
<feature type="chain" id="PRO_5035313130" description="VWFA domain-containing protein" evidence="1">
    <location>
        <begin position="24"/>
        <end position="573"/>
    </location>
</feature>
<dbReference type="SMART" id="SM00327">
    <property type="entry name" value="VWA"/>
    <property type="match status" value="1"/>
</dbReference>